<keyword evidence="1" id="KW-0812">Transmembrane</keyword>
<evidence type="ECO:0000313" key="3">
    <source>
        <dbReference type="Proteomes" id="UP000321026"/>
    </source>
</evidence>
<gene>
    <name evidence="2" type="ORF">E6Q11_01000</name>
</gene>
<sequence length="191" mass="21099">MISLRKSWQNVANNWAYYWKQYGGIKALFASPYFGIAIILSMVSIYWGPDKNWVDSSLAIIPSLLGFSIGGFAILLVFSSDRFLAIISEEGSENSLFLKASVTFVHFIVVQVFALVTIMLAYAGVPFMHTVAIIGLYYSVMTALAACFVLFDIAQVYNSASGVFNCENSQEANPRVESDSNAQPPKHRRVG</sequence>
<accession>A0A5C7JBA6</accession>
<evidence type="ECO:0000313" key="2">
    <source>
        <dbReference type="EMBL" id="TXG78424.1"/>
    </source>
</evidence>
<protein>
    <submittedName>
        <fullName evidence="2">Uncharacterized protein</fullName>
    </submittedName>
</protein>
<feature type="transmembrane region" description="Helical" evidence="1">
    <location>
        <begin position="131"/>
        <end position="151"/>
    </location>
</feature>
<dbReference type="Proteomes" id="UP000321026">
    <property type="component" value="Unassembled WGS sequence"/>
</dbReference>
<keyword evidence="1" id="KW-1133">Transmembrane helix</keyword>
<reference evidence="2 3" key="1">
    <citation type="submission" date="2018-09" db="EMBL/GenBank/DDBJ databases">
        <title>Metagenome Assembled Genomes from an Advanced Water Purification Facility.</title>
        <authorList>
            <person name="Stamps B.W."/>
            <person name="Spear J.R."/>
        </authorList>
    </citation>
    <scope>NUCLEOTIDE SEQUENCE [LARGE SCALE GENOMIC DNA]</scope>
    <source>
        <strain evidence="2">Bin_63_2</strain>
    </source>
</reference>
<dbReference type="AlphaFoldDB" id="A0A5C7JBA6"/>
<feature type="transmembrane region" description="Helical" evidence="1">
    <location>
        <begin position="27"/>
        <end position="47"/>
    </location>
</feature>
<comment type="caution">
    <text evidence="2">The sequence shown here is derived from an EMBL/GenBank/DDBJ whole genome shotgun (WGS) entry which is preliminary data.</text>
</comment>
<keyword evidence="1" id="KW-0472">Membrane</keyword>
<name>A0A5C7JBA6_9BACT</name>
<feature type="transmembrane region" description="Helical" evidence="1">
    <location>
        <begin position="59"/>
        <end position="79"/>
    </location>
</feature>
<proteinExistence type="predicted"/>
<dbReference type="EMBL" id="SSDS01000016">
    <property type="protein sequence ID" value="TXG78424.1"/>
    <property type="molecule type" value="Genomic_DNA"/>
</dbReference>
<evidence type="ECO:0000256" key="1">
    <source>
        <dbReference type="SAM" id="Phobius"/>
    </source>
</evidence>
<organism evidence="2 3">
    <name type="scientific">Candidatus Dojkabacteria bacterium</name>
    <dbReference type="NCBI Taxonomy" id="2099670"/>
    <lineage>
        <taxon>Bacteria</taxon>
        <taxon>Candidatus Dojkabacteria</taxon>
    </lineage>
</organism>
<feature type="transmembrane region" description="Helical" evidence="1">
    <location>
        <begin position="100"/>
        <end position="125"/>
    </location>
</feature>